<dbReference type="SFLD" id="SFLDG01144">
    <property type="entry name" value="C2.B.4:_PGP_Like"/>
    <property type="match status" value="1"/>
</dbReference>
<evidence type="ECO:0000313" key="2">
    <source>
        <dbReference type="Proteomes" id="UP000242329"/>
    </source>
</evidence>
<dbReference type="RefSeq" id="WP_073089442.1">
    <property type="nucleotide sequence ID" value="NZ_FQWY01000005.1"/>
</dbReference>
<dbReference type="EMBL" id="FQWY01000005">
    <property type="protein sequence ID" value="SHG53467.1"/>
    <property type="molecule type" value="Genomic_DNA"/>
</dbReference>
<sequence length="266" mass="30096">MRIKLVAIDLDDTLLDSRRRISPKTAELIKKVRKQGVLVTLATGRMYSSALFYARLLKIELPLITYQGALVKNSGSGEVLYYKPVEPEKAGEIVDFFKANGVHYNAYLDDNLYMERLTREGRDYAELAGIEAKVVPDLAWQVKKQGSLKIMGISYAEPKILELEKELKSRYGETLNITRSKPYFLEVMHKKANKAEALKVVAAYYGIEREEVLAIGDSYNDIEMLKWAGLGVAMGNAPQEVKEAADWVTLSHDEEGVAYALQRWIR</sequence>
<dbReference type="NCBIfam" id="TIGR01484">
    <property type="entry name" value="HAD-SF-IIB"/>
    <property type="match status" value="1"/>
</dbReference>
<dbReference type="Gene3D" id="3.40.50.1000">
    <property type="entry name" value="HAD superfamily/HAD-like"/>
    <property type="match status" value="1"/>
</dbReference>
<protein>
    <recommendedName>
        <fullName evidence="3">Cof-like hydrolase</fullName>
    </recommendedName>
</protein>
<gene>
    <name evidence="1" type="ORF">SAMN02745221_00424</name>
</gene>
<dbReference type="InterPro" id="IPR023214">
    <property type="entry name" value="HAD_sf"/>
</dbReference>
<dbReference type="SFLD" id="SFLDS00003">
    <property type="entry name" value="Haloacid_Dehalogenase"/>
    <property type="match status" value="1"/>
</dbReference>
<dbReference type="InterPro" id="IPR036412">
    <property type="entry name" value="HAD-like_sf"/>
</dbReference>
<evidence type="ECO:0008006" key="3">
    <source>
        <dbReference type="Google" id="ProtNLM"/>
    </source>
</evidence>
<dbReference type="CDD" id="cd07516">
    <property type="entry name" value="HAD_Pase"/>
    <property type="match status" value="1"/>
</dbReference>
<name>A0A1M5KKZ8_9FIRM</name>
<dbReference type="InterPro" id="IPR006379">
    <property type="entry name" value="HAD-SF_hydro_IIB"/>
</dbReference>
<organism evidence="1 2">
    <name type="scientific">Thermosyntropha lipolytica DSM 11003</name>
    <dbReference type="NCBI Taxonomy" id="1123382"/>
    <lineage>
        <taxon>Bacteria</taxon>
        <taxon>Bacillati</taxon>
        <taxon>Bacillota</taxon>
        <taxon>Clostridia</taxon>
        <taxon>Eubacteriales</taxon>
        <taxon>Syntrophomonadaceae</taxon>
        <taxon>Thermosyntropha</taxon>
    </lineage>
</organism>
<dbReference type="PANTHER" id="PTHR10000">
    <property type="entry name" value="PHOSPHOSERINE PHOSPHATASE"/>
    <property type="match status" value="1"/>
</dbReference>
<dbReference type="Proteomes" id="UP000242329">
    <property type="component" value="Unassembled WGS sequence"/>
</dbReference>
<dbReference type="AlphaFoldDB" id="A0A1M5KKZ8"/>
<proteinExistence type="predicted"/>
<keyword evidence="2" id="KW-1185">Reference proteome</keyword>
<dbReference type="PROSITE" id="PS01229">
    <property type="entry name" value="COF_2"/>
    <property type="match status" value="1"/>
</dbReference>
<dbReference type="GO" id="GO:0016791">
    <property type="term" value="F:phosphatase activity"/>
    <property type="evidence" value="ECO:0007669"/>
    <property type="project" value="UniProtKB-ARBA"/>
</dbReference>
<dbReference type="SFLD" id="SFLDG01140">
    <property type="entry name" value="C2.B:_Phosphomannomutase_and_P"/>
    <property type="match status" value="1"/>
</dbReference>
<dbReference type="InterPro" id="IPR000150">
    <property type="entry name" value="Cof"/>
</dbReference>
<accession>A0A1M5KKZ8</accession>
<dbReference type="Pfam" id="PF08282">
    <property type="entry name" value="Hydrolase_3"/>
    <property type="match status" value="1"/>
</dbReference>
<dbReference type="PANTHER" id="PTHR10000:SF8">
    <property type="entry name" value="HAD SUPERFAMILY HYDROLASE-LIKE, TYPE 3"/>
    <property type="match status" value="1"/>
</dbReference>
<dbReference type="GO" id="GO:0000287">
    <property type="term" value="F:magnesium ion binding"/>
    <property type="evidence" value="ECO:0007669"/>
    <property type="project" value="TreeGrafter"/>
</dbReference>
<dbReference type="SUPFAM" id="SSF56784">
    <property type="entry name" value="HAD-like"/>
    <property type="match status" value="1"/>
</dbReference>
<evidence type="ECO:0000313" key="1">
    <source>
        <dbReference type="EMBL" id="SHG53467.1"/>
    </source>
</evidence>
<dbReference type="STRING" id="1123382.SAMN02745221_00424"/>
<dbReference type="OrthoDB" id="9781413at2"/>
<dbReference type="NCBIfam" id="TIGR00099">
    <property type="entry name" value="Cof-subfamily"/>
    <property type="match status" value="1"/>
</dbReference>
<reference evidence="2" key="1">
    <citation type="submission" date="2016-11" db="EMBL/GenBank/DDBJ databases">
        <authorList>
            <person name="Varghese N."/>
            <person name="Submissions S."/>
        </authorList>
    </citation>
    <scope>NUCLEOTIDE SEQUENCE [LARGE SCALE GENOMIC DNA]</scope>
    <source>
        <strain evidence="2">DSM 11003</strain>
    </source>
</reference>
<dbReference type="Gene3D" id="3.30.1240.10">
    <property type="match status" value="1"/>
</dbReference>
<dbReference type="GO" id="GO:0005829">
    <property type="term" value="C:cytosol"/>
    <property type="evidence" value="ECO:0007669"/>
    <property type="project" value="TreeGrafter"/>
</dbReference>